<proteinExistence type="predicted"/>
<reference evidence="2 3" key="1">
    <citation type="journal article" date="2019" name="Int. J. Syst. Evol. Microbiol.">
        <title>The Global Catalogue of Microorganisms (GCM) 10K type strain sequencing project: providing services to taxonomists for standard genome sequencing and annotation.</title>
        <authorList>
            <consortium name="The Broad Institute Genomics Platform"/>
            <consortium name="The Broad Institute Genome Sequencing Center for Infectious Disease"/>
            <person name="Wu L."/>
            <person name="Ma J."/>
        </authorList>
    </citation>
    <scope>NUCLEOTIDE SEQUENCE [LARGE SCALE GENOMIC DNA]</scope>
    <source>
        <strain evidence="2 3">JCM 6921</strain>
    </source>
</reference>
<name>A0ABN3IGI3_9ACTN</name>
<protein>
    <submittedName>
        <fullName evidence="2">Uncharacterized protein</fullName>
    </submittedName>
</protein>
<comment type="caution">
    <text evidence="2">The sequence shown here is derived from an EMBL/GenBank/DDBJ whole genome shotgun (WGS) entry which is preliminary data.</text>
</comment>
<accession>A0ABN3IGI3</accession>
<keyword evidence="3" id="KW-1185">Reference proteome</keyword>
<sequence>MTSSGIPAPDVAVMHCAQCGWAVQEGPRGGYVCAQCFHTVEPPAAARADAGPAPLPGPGAPPDRDVTA</sequence>
<evidence type="ECO:0000256" key="1">
    <source>
        <dbReference type="SAM" id="MobiDB-lite"/>
    </source>
</evidence>
<feature type="region of interest" description="Disordered" evidence="1">
    <location>
        <begin position="46"/>
        <end position="68"/>
    </location>
</feature>
<dbReference type="EMBL" id="BAAATJ010000015">
    <property type="protein sequence ID" value="GAA2403579.1"/>
    <property type="molecule type" value="Genomic_DNA"/>
</dbReference>
<organism evidence="2 3">
    <name type="scientific">Streptomyces glaucosporus</name>
    <dbReference type="NCBI Taxonomy" id="284044"/>
    <lineage>
        <taxon>Bacteria</taxon>
        <taxon>Bacillati</taxon>
        <taxon>Actinomycetota</taxon>
        <taxon>Actinomycetes</taxon>
        <taxon>Kitasatosporales</taxon>
        <taxon>Streptomycetaceae</taxon>
        <taxon>Streptomyces</taxon>
    </lineage>
</organism>
<evidence type="ECO:0000313" key="3">
    <source>
        <dbReference type="Proteomes" id="UP001500058"/>
    </source>
</evidence>
<gene>
    <name evidence="2" type="ORF">GCM10010420_33560</name>
</gene>
<dbReference type="Proteomes" id="UP001500058">
    <property type="component" value="Unassembled WGS sequence"/>
</dbReference>
<evidence type="ECO:0000313" key="2">
    <source>
        <dbReference type="EMBL" id="GAA2403579.1"/>
    </source>
</evidence>